<protein>
    <submittedName>
        <fullName evidence="2">Uncharacterized protein</fullName>
    </submittedName>
</protein>
<evidence type="ECO:0000313" key="3">
    <source>
        <dbReference type="Proteomes" id="UP001523392"/>
    </source>
</evidence>
<feature type="compositionally biased region" description="Basic and acidic residues" evidence="1">
    <location>
        <begin position="1"/>
        <end position="11"/>
    </location>
</feature>
<feature type="region of interest" description="Disordered" evidence="1">
    <location>
        <begin position="1"/>
        <end position="48"/>
    </location>
</feature>
<proteinExistence type="predicted"/>
<name>A0ABT1D1L4_9PROT</name>
<evidence type="ECO:0000313" key="2">
    <source>
        <dbReference type="EMBL" id="MCO6415808.1"/>
    </source>
</evidence>
<evidence type="ECO:0000256" key="1">
    <source>
        <dbReference type="SAM" id="MobiDB-lite"/>
    </source>
</evidence>
<dbReference type="EMBL" id="JAFIRR010000033">
    <property type="protein sequence ID" value="MCO6415808.1"/>
    <property type="molecule type" value="Genomic_DNA"/>
</dbReference>
<comment type="caution">
    <text evidence="2">The sequence shown here is derived from an EMBL/GenBank/DDBJ whole genome shotgun (WGS) entry which is preliminary data.</text>
</comment>
<gene>
    <name evidence="2" type="ORF">JYK14_06410</name>
</gene>
<organism evidence="2 3">
    <name type="scientific">Siccirubricoccus soli</name>
    <dbReference type="NCBI Taxonomy" id="2899147"/>
    <lineage>
        <taxon>Bacteria</taxon>
        <taxon>Pseudomonadati</taxon>
        <taxon>Pseudomonadota</taxon>
        <taxon>Alphaproteobacteria</taxon>
        <taxon>Acetobacterales</taxon>
        <taxon>Roseomonadaceae</taxon>
        <taxon>Siccirubricoccus</taxon>
    </lineage>
</organism>
<dbReference type="Proteomes" id="UP001523392">
    <property type="component" value="Unassembled WGS sequence"/>
</dbReference>
<reference evidence="2 3" key="1">
    <citation type="submission" date="2021-12" db="EMBL/GenBank/DDBJ databases">
        <title>Siccirubricoccus leaddurans sp. nov., a high concentration Zn2+ tolerance bacterium.</title>
        <authorList>
            <person name="Cao Y."/>
        </authorList>
    </citation>
    <scope>NUCLEOTIDE SEQUENCE [LARGE SCALE GENOMIC DNA]</scope>
    <source>
        <strain evidence="2 3">KC 17139</strain>
    </source>
</reference>
<feature type="compositionally biased region" description="Basic and acidic residues" evidence="1">
    <location>
        <begin position="23"/>
        <end position="42"/>
    </location>
</feature>
<accession>A0ABT1D1L4</accession>
<keyword evidence="3" id="KW-1185">Reference proteome</keyword>
<sequence>MEDARPNEAGHARGQHTPQSGGRSDRSHRGDQQDVEREKDNKGQGSPA</sequence>